<gene>
    <name evidence="2" type="ORF">CDAR_463611</name>
</gene>
<protein>
    <submittedName>
        <fullName evidence="2">Uncharacterized protein</fullName>
    </submittedName>
</protein>
<feature type="region of interest" description="Disordered" evidence="1">
    <location>
        <begin position="32"/>
        <end position="73"/>
    </location>
</feature>
<comment type="caution">
    <text evidence="2">The sequence shown here is derived from an EMBL/GenBank/DDBJ whole genome shotgun (WGS) entry which is preliminary data.</text>
</comment>
<name>A0AAV4RL15_9ARAC</name>
<dbReference type="EMBL" id="BPLQ01006465">
    <property type="protein sequence ID" value="GIY22618.1"/>
    <property type="molecule type" value="Genomic_DNA"/>
</dbReference>
<evidence type="ECO:0000313" key="3">
    <source>
        <dbReference type="Proteomes" id="UP001054837"/>
    </source>
</evidence>
<proteinExistence type="predicted"/>
<evidence type="ECO:0000313" key="2">
    <source>
        <dbReference type="EMBL" id="GIY22618.1"/>
    </source>
</evidence>
<sequence length="73" mass="8132">MGFRLGLTPEFPVSDFSVGMDSISQYFKQDGFHHQKPPEINNPRLQFRPNPTKKGEITAATPVEGGTRSKKGQ</sequence>
<reference evidence="2 3" key="1">
    <citation type="submission" date="2021-06" db="EMBL/GenBank/DDBJ databases">
        <title>Caerostris darwini draft genome.</title>
        <authorList>
            <person name="Kono N."/>
            <person name="Arakawa K."/>
        </authorList>
    </citation>
    <scope>NUCLEOTIDE SEQUENCE [LARGE SCALE GENOMIC DNA]</scope>
</reference>
<dbReference type="Proteomes" id="UP001054837">
    <property type="component" value="Unassembled WGS sequence"/>
</dbReference>
<keyword evidence="3" id="KW-1185">Reference proteome</keyword>
<organism evidence="2 3">
    <name type="scientific">Caerostris darwini</name>
    <dbReference type="NCBI Taxonomy" id="1538125"/>
    <lineage>
        <taxon>Eukaryota</taxon>
        <taxon>Metazoa</taxon>
        <taxon>Ecdysozoa</taxon>
        <taxon>Arthropoda</taxon>
        <taxon>Chelicerata</taxon>
        <taxon>Arachnida</taxon>
        <taxon>Araneae</taxon>
        <taxon>Araneomorphae</taxon>
        <taxon>Entelegynae</taxon>
        <taxon>Araneoidea</taxon>
        <taxon>Araneidae</taxon>
        <taxon>Caerostris</taxon>
    </lineage>
</organism>
<dbReference type="AlphaFoldDB" id="A0AAV4RL15"/>
<accession>A0AAV4RL15</accession>
<evidence type="ECO:0000256" key="1">
    <source>
        <dbReference type="SAM" id="MobiDB-lite"/>
    </source>
</evidence>